<protein>
    <submittedName>
        <fullName evidence="1">Uncharacterized protein</fullName>
    </submittedName>
</protein>
<sequence>MQIDIQILKDSINEQIQTINDGLSGKITPSLNKFDAINQLGTISAIVLGMYQKVENESEDFKEEIWNLKKESDTLLSKLFSELM</sequence>
<proteinExistence type="predicted"/>
<organism evidence="1 2">
    <name type="scientific">Bacillus cereus</name>
    <dbReference type="NCBI Taxonomy" id="1396"/>
    <lineage>
        <taxon>Bacteria</taxon>
        <taxon>Bacillati</taxon>
        <taxon>Bacillota</taxon>
        <taxon>Bacilli</taxon>
        <taxon>Bacillales</taxon>
        <taxon>Bacillaceae</taxon>
        <taxon>Bacillus</taxon>
        <taxon>Bacillus cereus group</taxon>
    </lineage>
</organism>
<name>A0A9X6SSS6_BACCE</name>
<comment type="caution">
    <text evidence="1">The sequence shown here is derived from an EMBL/GenBank/DDBJ whole genome shotgun (WGS) entry which is preliminary data.</text>
</comment>
<evidence type="ECO:0000313" key="1">
    <source>
        <dbReference type="EMBL" id="PDZ94544.1"/>
    </source>
</evidence>
<evidence type="ECO:0000313" key="2">
    <source>
        <dbReference type="Proteomes" id="UP000219922"/>
    </source>
</evidence>
<dbReference type="EMBL" id="NVMX01000167">
    <property type="protein sequence ID" value="PDZ94544.1"/>
    <property type="molecule type" value="Genomic_DNA"/>
</dbReference>
<accession>A0A9X6SSS6</accession>
<dbReference type="AlphaFoldDB" id="A0A9X6SSS6"/>
<reference evidence="1 2" key="1">
    <citation type="submission" date="2017-09" db="EMBL/GenBank/DDBJ databases">
        <title>Large-scale bioinformatics analysis of Bacillus genomes uncovers conserved roles of natural products in bacterial physiology.</title>
        <authorList>
            <consortium name="Agbiome Team Llc"/>
            <person name="Bleich R.M."/>
            <person name="Grubbs K.J."/>
            <person name="Santa Maria K.C."/>
            <person name="Allen S.E."/>
            <person name="Farag S."/>
            <person name="Shank E.A."/>
            <person name="Bowers A."/>
        </authorList>
    </citation>
    <scope>NUCLEOTIDE SEQUENCE [LARGE SCALE GENOMIC DNA]</scope>
    <source>
        <strain evidence="1 2">AFS092789</strain>
    </source>
</reference>
<gene>
    <name evidence="1" type="ORF">CON36_33255</name>
</gene>
<dbReference type="Proteomes" id="UP000219922">
    <property type="component" value="Unassembled WGS sequence"/>
</dbReference>
<dbReference type="RefSeq" id="WP_098006921.1">
    <property type="nucleotide sequence ID" value="NZ_NUJB01000045.1"/>
</dbReference>